<feature type="domain" description="N-acetyltransferase" evidence="1">
    <location>
        <begin position="131"/>
        <end position="279"/>
    </location>
</feature>
<dbReference type="Proteomes" id="UP000034166">
    <property type="component" value="Unassembled WGS sequence"/>
</dbReference>
<gene>
    <name evidence="2" type="ORF">WQ57_13250</name>
</gene>
<comment type="caution">
    <text evidence="2">The sequence shown here is derived from an EMBL/GenBank/DDBJ whole genome shotgun (WGS) entry which is preliminary data.</text>
</comment>
<evidence type="ECO:0000259" key="1">
    <source>
        <dbReference type="PROSITE" id="PS51186"/>
    </source>
</evidence>
<keyword evidence="2" id="KW-0808">Transferase</keyword>
<dbReference type="PROSITE" id="PS51186">
    <property type="entry name" value="GNAT"/>
    <property type="match status" value="1"/>
</dbReference>
<evidence type="ECO:0000313" key="2">
    <source>
        <dbReference type="EMBL" id="KKK37690.1"/>
    </source>
</evidence>
<dbReference type="OrthoDB" id="9790652at2"/>
<dbReference type="AlphaFoldDB" id="A0A0M2SYJ8"/>
<dbReference type="PATRIC" id="fig|1408103.3.peg.2978"/>
<dbReference type="Pfam" id="PF00583">
    <property type="entry name" value="Acetyltransf_1"/>
    <property type="match status" value="1"/>
</dbReference>
<dbReference type="SUPFAM" id="SSF55729">
    <property type="entry name" value="Acyl-CoA N-acyltransferases (Nat)"/>
    <property type="match status" value="1"/>
</dbReference>
<dbReference type="EMBL" id="LAYY01000013">
    <property type="protein sequence ID" value="KKK37690.1"/>
    <property type="molecule type" value="Genomic_DNA"/>
</dbReference>
<organism evidence="2 3">
    <name type="scientific">Mesobacillus campisalis</name>
    <dbReference type="NCBI Taxonomy" id="1408103"/>
    <lineage>
        <taxon>Bacteria</taxon>
        <taxon>Bacillati</taxon>
        <taxon>Bacillota</taxon>
        <taxon>Bacilli</taxon>
        <taxon>Bacillales</taxon>
        <taxon>Bacillaceae</taxon>
        <taxon>Mesobacillus</taxon>
    </lineage>
</organism>
<proteinExistence type="predicted"/>
<dbReference type="InterPro" id="IPR016181">
    <property type="entry name" value="Acyl_CoA_acyltransferase"/>
</dbReference>
<dbReference type="NCBIfam" id="TIGR03827">
    <property type="entry name" value="GNAT_ablB"/>
    <property type="match status" value="1"/>
</dbReference>
<name>A0A0M2SYJ8_9BACI</name>
<evidence type="ECO:0000313" key="3">
    <source>
        <dbReference type="Proteomes" id="UP000034166"/>
    </source>
</evidence>
<reference evidence="2 3" key="1">
    <citation type="submission" date="2015-04" db="EMBL/GenBank/DDBJ databases">
        <title>Taxonomic description and genome sequence of Bacillus campisalis sp. nov., a novel member of the genus Bacillus isolated from solar saltern.</title>
        <authorList>
            <person name="Mathan Kumar R."/>
            <person name="Kaur G."/>
            <person name="Kumar A."/>
            <person name="Singh N.K."/>
            <person name="Kaur N."/>
            <person name="Kumar N."/>
            <person name="Mayilraj S."/>
        </authorList>
    </citation>
    <scope>NUCLEOTIDE SEQUENCE [LARGE SCALE GENOMIC DNA]</scope>
    <source>
        <strain evidence="2 3">SA2-6</strain>
    </source>
</reference>
<sequence>MVRNSMMEVIKDEHCSLTVFHDHFNRRVRIDDYRGNIQSVIEYGLRIARQHKAEKLIFKVRREHASAFLENGFLLEGKIEGYFLGSDCLFFSRFLTPGRKTSSSWVEEDEMIDKVAILKRNVKAAIPPVDYQLKKLGGQDSVQLAALYDKVFSIYPTPMNDPEYIKKTIQEGTIYFGFDYKGEIVSASSAEINSFYQNAELTDCATLKEHRQYGLMKLLLLQLEKELKDMGIFCSYSLARALSFGMNAALHQLGYSYRGRLANNCLIFDKMEDMNIWCRNLAEDTEE</sequence>
<dbReference type="InterPro" id="IPR000182">
    <property type="entry name" value="GNAT_dom"/>
</dbReference>
<dbReference type="InterPro" id="IPR022525">
    <property type="entry name" value="GNAT_AblB"/>
</dbReference>
<accession>A0A0M2SYJ8</accession>
<dbReference type="Gene3D" id="3.40.630.30">
    <property type="match status" value="1"/>
</dbReference>
<protein>
    <submittedName>
        <fullName evidence="2">Beta-lysine acetyltransferase</fullName>
    </submittedName>
</protein>
<keyword evidence="3" id="KW-1185">Reference proteome</keyword>
<dbReference type="GO" id="GO:0008080">
    <property type="term" value="F:N-acetyltransferase activity"/>
    <property type="evidence" value="ECO:0007669"/>
    <property type="project" value="InterPro"/>
</dbReference>